<feature type="transmembrane region" description="Helical" evidence="5">
    <location>
        <begin position="118"/>
        <end position="134"/>
    </location>
</feature>
<comment type="subcellular location">
    <subcellularLocation>
        <location evidence="1">Membrane</location>
        <topology evidence="1">Multi-pass membrane protein</topology>
    </subcellularLocation>
</comment>
<evidence type="ECO:0000256" key="3">
    <source>
        <dbReference type="ARBA" id="ARBA00022989"/>
    </source>
</evidence>
<proteinExistence type="predicted"/>
<dbReference type="Proteomes" id="UP001152964">
    <property type="component" value="Chromosome 3"/>
</dbReference>
<evidence type="ECO:0000256" key="1">
    <source>
        <dbReference type="ARBA" id="ARBA00004141"/>
    </source>
</evidence>
<evidence type="ECO:0000256" key="4">
    <source>
        <dbReference type="ARBA" id="ARBA00023136"/>
    </source>
</evidence>
<dbReference type="InterPro" id="IPR031427">
    <property type="entry name" value="DUF4668"/>
</dbReference>
<dbReference type="EMBL" id="OX291493">
    <property type="protein sequence ID" value="CAI1874275.1"/>
    <property type="molecule type" value="Genomic_DNA"/>
</dbReference>
<keyword evidence="3 5" id="KW-1133">Transmembrane helix</keyword>
<keyword evidence="2 5" id="KW-0812">Transmembrane</keyword>
<organism evidence="6 7">
    <name type="scientific">Saccharomyces eubayanus</name>
    <name type="common">Yeast</name>
    <dbReference type="NCBI Taxonomy" id="1080349"/>
    <lineage>
        <taxon>Eukaryota</taxon>
        <taxon>Fungi</taxon>
        <taxon>Dikarya</taxon>
        <taxon>Ascomycota</taxon>
        <taxon>Saccharomycotina</taxon>
        <taxon>Saccharomycetes</taxon>
        <taxon>Saccharomycetales</taxon>
        <taxon>Saccharomycetaceae</taxon>
        <taxon>Saccharomyces</taxon>
    </lineage>
</organism>
<evidence type="ECO:0000256" key="5">
    <source>
        <dbReference type="SAM" id="Phobius"/>
    </source>
</evidence>
<accession>A0ABN8VP65</accession>
<name>A0ABN8VP65_SACEU</name>
<gene>
    <name evidence="6" type="primary">U6500C00730</name>
    <name evidence="6" type="ORF">SEUBUCD650_0C00730</name>
</gene>
<feature type="transmembrane region" description="Helical" evidence="5">
    <location>
        <begin position="27"/>
        <end position="45"/>
    </location>
</feature>
<keyword evidence="7" id="KW-1185">Reference proteome</keyword>
<feature type="transmembrane region" description="Helical" evidence="5">
    <location>
        <begin position="154"/>
        <end position="172"/>
    </location>
</feature>
<keyword evidence="4 5" id="KW-0472">Membrane</keyword>
<reference evidence="6" key="1">
    <citation type="submission" date="2022-08" db="EMBL/GenBank/DDBJ databases">
        <authorList>
            <person name="Byrne P K."/>
        </authorList>
    </citation>
    <scope>NUCLEOTIDE SEQUENCE</scope>
    <source>
        <strain evidence="6">UCD650</strain>
    </source>
</reference>
<sequence length="176" mass="20401">MNDIEAKVDTTPSTAQGEYCTSKAIWVLKKISILVFIYFVILFQLTPDLQYLGSKYPMFSGYSGYVQSSSLVLALLSGIFYFSCIFNPTLNREKEDPLKLPETDCLKNDMTKNHPRRIYWLLFSLMISGAFFAIKIRDFFRNDQTIYARRLLQLLGWDVGYLGNFFVFYQIASKVI</sequence>
<evidence type="ECO:0000313" key="6">
    <source>
        <dbReference type="EMBL" id="CAI1874275.1"/>
    </source>
</evidence>
<feature type="transmembrane region" description="Helical" evidence="5">
    <location>
        <begin position="65"/>
        <end position="86"/>
    </location>
</feature>
<protein>
    <submittedName>
        <fullName evidence="6">Uncharacterized protein</fullName>
    </submittedName>
</protein>
<evidence type="ECO:0000256" key="2">
    <source>
        <dbReference type="ARBA" id="ARBA00022692"/>
    </source>
</evidence>
<dbReference type="Pfam" id="PF15701">
    <property type="entry name" value="DUF4668"/>
    <property type="match status" value="1"/>
</dbReference>
<evidence type="ECO:0000313" key="7">
    <source>
        <dbReference type="Proteomes" id="UP001152964"/>
    </source>
</evidence>